<dbReference type="EMBL" id="GBRH01257152">
    <property type="protein sequence ID" value="JAD40743.1"/>
    <property type="molecule type" value="Transcribed_RNA"/>
</dbReference>
<reference evidence="1" key="1">
    <citation type="submission" date="2014-09" db="EMBL/GenBank/DDBJ databases">
        <authorList>
            <person name="Magalhaes I.L.F."/>
            <person name="Oliveira U."/>
            <person name="Santos F.R."/>
            <person name="Vidigal T.H.D.A."/>
            <person name="Brescovit A.D."/>
            <person name="Santos A.J."/>
        </authorList>
    </citation>
    <scope>NUCLEOTIDE SEQUENCE</scope>
    <source>
        <tissue evidence="1">Shoot tissue taken approximately 20 cm above the soil surface</tissue>
    </source>
</reference>
<evidence type="ECO:0000313" key="1">
    <source>
        <dbReference type="EMBL" id="JAD40743.1"/>
    </source>
</evidence>
<protein>
    <recommendedName>
        <fullName evidence="2">Reverse transcriptase Ty1/copia-type domain-containing protein</fullName>
    </recommendedName>
</protein>
<dbReference type="AlphaFoldDB" id="A0A0A8ZST9"/>
<sequence length="63" mass="7287">MKDLGKTTYCLGLQLEHTFGGVLMYQSNYTKKVLEKFNMKDVYPLKTPMVGKSLVEKNPFRPE</sequence>
<evidence type="ECO:0008006" key="2">
    <source>
        <dbReference type="Google" id="ProtNLM"/>
    </source>
</evidence>
<organism evidence="1">
    <name type="scientific">Arundo donax</name>
    <name type="common">Giant reed</name>
    <name type="synonym">Donax arundinaceus</name>
    <dbReference type="NCBI Taxonomy" id="35708"/>
    <lineage>
        <taxon>Eukaryota</taxon>
        <taxon>Viridiplantae</taxon>
        <taxon>Streptophyta</taxon>
        <taxon>Embryophyta</taxon>
        <taxon>Tracheophyta</taxon>
        <taxon>Spermatophyta</taxon>
        <taxon>Magnoliopsida</taxon>
        <taxon>Liliopsida</taxon>
        <taxon>Poales</taxon>
        <taxon>Poaceae</taxon>
        <taxon>PACMAD clade</taxon>
        <taxon>Arundinoideae</taxon>
        <taxon>Arundineae</taxon>
        <taxon>Arundo</taxon>
    </lineage>
</organism>
<proteinExistence type="predicted"/>
<reference evidence="1" key="2">
    <citation type="journal article" date="2015" name="Data Brief">
        <title>Shoot transcriptome of the giant reed, Arundo donax.</title>
        <authorList>
            <person name="Barrero R.A."/>
            <person name="Guerrero F.D."/>
            <person name="Moolhuijzen P."/>
            <person name="Goolsby J.A."/>
            <person name="Tidwell J."/>
            <person name="Bellgard S.E."/>
            <person name="Bellgard M.I."/>
        </authorList>
    </citation>
    <scope>NUCLEOTIDE SEQUENCE</scope>
    <source>
        <tissue evidence="1">Shoot tissue taken approximately 20 cm above the soil surface</tissue>
    </source>
</reference>
<accession>A0A0A8ZST9</accession>
<name>A0A0A8ZST9_ARUDO</name>